<keyword evidence="1" id="KW-1133">Transmembrane helix</keyword>
<keyword evidence="1" id="KW-0472">Membrane</keyword>
<dbReference type="Pfam" id="PF14145">
    <property type="entry name" value="YrhK"/>
    <property type="match status" value="1"/>
</dbReference>
<sequence length="47" mass="5300">MPAGRHHEIVIRGRYETLSIANDILIGIIFLVGSFLFFNDSTMYVAT</sequence>
<gene>
    <name evidence="3" type="ordered locus">KRH_19530</name>
</gene>
<dbReference type="HOGENOM" id="CLU_3169247_0_0_11"/>
<keyword evidence="4" id="KW-1185">Reference proteome</keyword>
<evidence type="ECO:0000259" key="2">
    <source>
        <dbReference type="Pfam" id="PF14145"/>
    </source>
</evidence>
<dbReference type="AlphaFoldDB" id="B2GGI4"/>
<dbReference type="EMBL" id="AP009152">
    <property type="protein sequence ID" value="BAG30300.1"/>
    <property type="molecule type" value="Genomic_DNA"/>
</dbReference>
<name>B2GGI4_KOCRD</name>
<feature type="domain" description="YrhK" evidence="2">
    <location>
        <begin position="14"/>
        <end position="47"/>
    </location>
</feature>
<evidence type="ECO:0000313" key="4">
    <source>
        <dbReference type="Proteomes" id="UP000008838"/>
    </source>
</evidence>
<evidence type="ECO:0000256" key="1">
    <source>
        <dbReference type="SAM" id="Phobius"/>
    </source>
</evidence>
<dbReference type="KEGG" id="krh:KRH_19530"/>
<dbReference type="STRING" id="378753.KRH_19530"/>
<dbReference type="RefSeq" id="WP_012399021.1">
    <property type="nucleotide sequence ID" value="NC_010617.1"/>
</dbReference>
<accession>B2GGI4</accession>
<feature type="transmembrane region" description="Helical" evidence="1">
    <location>
        <begin position="20"/>
        <end position="38"/>
    </location>
</feature>
<evidence type="ECO:0000313" key="3">
    <source>
        <dbReference type="EMBL" id="BAG30300.1"/>
    </source>
</evidence>
<keyword evidence="1" id="KW-0812">Transmembrane</keyword>
<organism evidence="3 4">
    <name type="scientific">Kocuria rhizophila (strain ATCC 9341 / DSM 348 / NBRC 103217 / DC2201)</name>
    <dbReference type="NCBI Taxonomy" id="378753"/>
    <lineage>
        <taxon>Bacteria</taxon>
        <taxon>Bacillati</taxon>
        <taxon>Actinomycetota</taxon>
        <taxon>Actinomycetes</taxon>
        <taxon>Micrococcales</taxon>
        <taxon>Micrococcaceae</taxon>
        <taxon>Kocuria</taxon>
    </lineage>
</organism>
<reference evidence="3 4" key="1">
    <citation type="journal article" date="2008" name="J. Bacteriol.">
        <title>Complete genome sequence of the soil actinomycete Kocuria rhizophila.</title>
        <authorList>
            <person name="Takarada H."/>
            <person name="Sekine M."/>
            <person name="Kosugi H."/>
            <person name="Matsuo Y."/>
            <person name="Fujisawa T."/>
            <person name="Omata S."/>
            <person name="Kishi E."/>
            <person name="Shimizu A."/>
            <person name="Tsukatani N."/>
            <person name="Tanikawa S."/>
            <person name="Fujita N."/>
            <person name="Harayama S."/>
        </authorList>
    </citation>
    <scope>NUCLEOTIDE SEQUENCE [LARGE SCALE GENOMIC DNA]</scope>
    <source>
        <strain evidence="4">ATCC 9341 / DSM 348 / NBRC 103217 / DC2201</strain>
    </source>
</reference>
<protein>
    <recommendedName>
        <fullName evidence="2">YrhK domain-containing protein</fullName>
    </recommendedName>
</protein>
<proteinExistence type="predicted"/>
<dbReference type="InterPro" id="IPR025424">
    <property type="entry name" value="YrhK_domain"/>
</dbReference>
<dbReference type="Proteomes" id="UP000008838">
    <property type="component" value="Chromosome"/>
</dbReference>